<dbReference type="InterPro" id="IPR042189">
    <property type="entry name" value="RNA_pol_sigma_70_r1_1_sf"/>
</dbReference>
<gene>
    <name evidence="2" type="ORF">CKO45_17210</name>
</gene>
<evidence type="ECO:0000259" key="1">
    <source>
        <dbReference type="Pfam" id="PF03979"/>
    </source>
</evidence>
<accession>A0ABS1D1H9</accession>
<comment type="caution">
    <text evidence="2">The sequence shown here is derived from an EMBL/GenBank/DDBJ whole genome shotgun (WGS) entry which is preliminary data.</text>
</comment>
<dbReference type="Pfam" id="PF03979">
    <property type="entry name" value="Sigma70_r1_1"/>
    <property type="match status" value="1"/>
</dbReference>
<proteinExistence type="predicted"/>
<dbReference type="EMBL" id="NRSG01000137">
    <property type="protein sequence ID" value="MBK1659972.1"/>
    <property type="molecule type" value="Genomic_DNA"/>
</dbReference>
<evidence type="ECO:0000313" key="2">
    <source>
        <dbReference type="EMBL" id="MBK1659972.1"/>
    </source>
</evidence>
<protein>
    <recommendedName>
        <fullName evidence="1">RNA polymerase sigma factor 70 region 1.1 domain-containing protein</fullName>
    </recommendedName>
</protein>
<dbReference type="Proteomes" id="UP000697995">
    <property type="component" value="Unassembled WGS sequence"/>
</dbReference>
<evidence type="ECO:0000313" key="3">
    <source>
        <dbReference type="Proteomes" id="UP000697995"/>
    </source>
</evidence>
<reference evidence="2 3" key="1">
    <citation type="journal article" date="2020" name="Microorganisms">
        <title>Osmotic Adaptation and Compatible Solute Biosynthesis of Phototrophic Bacteria as Revealed from Genome Analyses.</title>
        <authorList>
            <person name="Imhoff J.F."/>
            <person name="Rahn T."/>
            <person name="Kunzel S."/>
            <person name="Keller A."/>
            <person name="Neulinger S.C."/>
        </authorList>
    </citation>
    <scope>NUCLEOTIDE SEQUENCE [LARGE SCALE GENOMIC DNA]</scope>
    <source>
        <strain evidence="2 3">DSM 15382</strain>
    </source>
</reference>
<dbReference type="Gene3D" id="1.10.220.120">
    <property type="entry name" value="Sigma-70 factor, region 1.1"/>
    <property type="match status" value="1"/>
</dbReference>
<feature type="domain" description="RNA polymerase sigma factor 70 region 1.1" evidence="1">
    <location>
        <begin position="28"/>
        <end position="81"/>
    </location>
</feature>
<name>A0ABS1D1H9_9PROT</name>
<sequence>MLAAQGVQVLDGAAPPDLLSLLEARLSEAMRQLVARGQARGYVTVAELNAALPSDEVSSEVIEDHLATLSDLGIDLVEAEDE</sequence>
<dbReference type="InterPro" id="IPR007127">
    <property type="entry name" value="RNA_pol_sigma_70_r1_1"/>
</dbReference>
<keyword evidence="3" id="KW-1185">Reference proteome</keyword>
<organism evidence="2 3">
    <name type="scientific">Paracraurococcus ruber</name>
    <dbReference type="NCBI Taxonomy" id="77675"/>
    <lineage>
        <taxon>Bacteria</taxon>
        <taxon>Pseudomonadati</taxon>
        <taxon>Pseudomonadota</taxon>
        <taxon>Alphaproteobacteria</taxon>
        <taxon>Acetobacterales</taxon>
        <taxon>Roseomonadaceae</taxon>
        <taxon>Paracraurococcus</taxon>
    </lineage>
</organism>